<evidence type="ECO:0000313" key="3">
    <source>
        <dbReference type="Proteomes" id="UP000542674"/>
    </source>
</evidence>
<dbReference type="Proteomes" id="UP000542674">
    <property type="component" value="Unassembled WGS sequence"/>
</dbReference>
<gene>
    <name evidence="2" type="ORF">F4559_003154</name>
</gene>
<organism evidence="2 3">
    <name type="scientific">Saccharothrix violaceirubra</name>
    <dbReference type="NCBI Taxonomy" id="413306"/>
    <lineage>
        <taxon>Bacteria</taxon>
        <taxon>Bacillati</taxon>
        <taxon>Actinomycetota</taxon>
        <taxon>Actinomycetes</taxon>
        <taxon>Pseudonocardiales</taxon>
        <taxon>Pseudonocardiaceae</taxon>
        <taxon>Saccharothrix</taxon>
    </lineage>
</organism>
<sequence>MKRTTRMIAPALVGIAALLGGCAAETGAPAPTTTTSPAPPGLVGALSRVKATHEGAAYVEYGDLAALRGYDVDRFKTVAHVGLSDLAPRGAKIADVTGFDPTAADTVLRVGQPPKWAGVLRMKVPVDAVNGKFEGLGAQREDGGGGTTWTTAKDNAVDLAGPFGSLGVMAAFNQVRVTPDGLFHAPSAETLGWFTAPGDLTLDRHPAVGPLARCLGDVVVAVIANPLGRLPVAAGVRVVDGVATDVLCGGAAGVDRVRDNVAAVAARPGAPAGIADAAVEADRDDLVRVVVPTGDGPVGRTVRMITTGDAASLFG</sequence>
<evidence type="ECO:0000313" key="2">
    <source>
        <dbReference type="EMBL" id="MBB4965795.1"/>
    </source>
</evidence>
<dbReference type="AlphaFoldDB" id="A0A7W7WVX8"/>
<dbReference type="EMBL" id="JACHJS010000001">
    <property type="protein sequence ID" value="MBB4965795.1"/>
    <property type="molecule type" value="Genomic_DNA"/>
</dbReference>
<name>A0A7W7WVX8_9PSEU</name>
<reference evidence="2 3" key="1">
    <citation type="submission" date="2020-08" db="EMBL/GenBank/DDBJ databases">
        <title>Sequencing the genomes of 1000 actinobacteria strains.</title>
        <authorList>
            <person name="Klenk H.-P."/>
        </authorList>
    </citation>
    <scope>NUCLEOTIDE SEQUENCE [LARGE SCALE GENOMIC DNA]</scope>
    <source>
        <strain evidence="2 3">DSM 45084</strain>
    </source>
</reference>
<comment type="caution">
    <text evidence="2">The sequence shown here is derived from an EMBL/GenBank/DDBJ whole genome shotgun (WGS) entry which is preliminary data.</text>
</comment>
<protein>
    <submittedName>
        <fullName evidence="2">Uncharacterized protein</fullName>
    </submittedName>
</protein>
<dbReference type="RefSeq" id="WP_184669481.1">
    <property type="nucleotide sequence ID" value="NZ_BAABAI010000038.1"/>
</dbReference>
<dbReference type="PROSITE" id="PS51257">
    <property type="entry name" value="PROKAR_LIPOPROTEIN"/>
    <property type="match status" value="1"/>
</dbReference>
<keyword evidence="3" id="KW-1185">Reference proteome</keyword>
<evidence type="ECO:0000256" key="1">
    <source>
        <dbReference type="SAM" id="SignalP"/>
    </source>
</evidence>
<feature type="signal peptide" evidence="1">
    <location>
        <begin position="1"/>
        <end position="23"/>
    </location>
</feature>
<accession>A0A7W7WVX8</accession>
<feature type="chain" id="PRO_5030508562" evidence="1">
    <location>
        <begin position="24"/>
        <end position="315"/>
    </location>
</feature>
<keyword evidence="1" id="KW-0732">Signal</keyword>
<proteinExistence type="predicted"/>